<dbReference type="HOGENOM" id="CLU_1921162_0_0_1"/>
<dbReference type="RefSeq" id="XP_001430657.1">
    <property type="nucleotide sequence ID" value="XM_001430620.1"/>
</dbReference>
<dbReference type="GeneID" id="5016441"/>
<organism evidence="1 2">
    <name type="scientific">Paramecium tetraurelia</name>
    <dbReference type="NCBI Taxonomy" id="5888"/>
    <lineage>
        <taxon>Eukaryota</taxon>
        <taxon>Sar</taxon>
        <taxon>Alveolata</taxon>
        <taxon>Ciliophora</taxon>
        <taxon>Intramacronucleata</taxon>
        <taxon>Oligohymenophorea</taxon>
        <taxon>Peniculida</taxon>
        <taxon>Parameciidae</taxon>
        <taxon>Paramecium</taxon>
    </lineage>
</organism>
<dbReference type="Proteomes" id="UP000000600">
    <property type="component" value="Unassembled WGS sequence"/>
</dbReference>
<dbReference type="AlphaFoldDB" id="A0BXJ2"/>
<keyword evidence="2" id="KW-1185">Reference proteome</keyword>
<protein>
    <submittedName>
        <fullName evidence="1">Uncharacterized protein</fullName>
    </submittedName>
</protein>
<dbReference type="KEGG" id="ptm:GSPATT00033112001"/>
<accession>A0BXJ2</accession>
<name>A0BXJ2_PARTE</name>
<dbReference type="OrthoDB" id="10613057at2759"/>
<dbReference type="EMBL" id="CT868024">
    <property type="protein sequence ID" value="CAK63259.1"/>
    <property type="molecule type" value="Genomic_DNA"/>
</dbReference>
<reference evidence="1 2" key="1">
    <citation type="journal article" date="2006" name="Nature">
        <title>Global trends of whole-genome duplications revealed by the ciliate Paramecium tetraurelia.</title>
        <authorList>
            <consortium name="Genoscope"/>
            <person name="Aury J.-M."/>
            <person name="Jaillon O."/>
            <person name="Duret L."/>
            <person name="Noel B."/>
            <person name="Jubin C."/>
            <person name="Porcel B.M."/>
            <person name="Segurens B."/>
            <person name="Daubin V."/>
            <person name="Anthouard V."/>
            <person name="Aiach N."/>
            <person name="Arnaiz O."/>
            <person name="Billaut A."/>
            <person name="Beisson J."/>
            <person name="Blanc I."/>
            <person name="Bouhouche K."/>
            <person name="Camara F."/>
            <person name="Duharcourt S."/>
            <person name="Guigo R."/>
            <person name="Gogendeau D."/>
            <person name="Katinka M."/>
            <person name="Keller A.-M."/>
            <person name="Kissmehl R."/>
            <person name="Klotz C."/>
            <person name="Koll F."/>
            <person name="Le Moue A."/>
            <person name="Lepere C."/>
            <person name="Malinsky S."/>
            <person name="Nowacki M."/>
            <person name="Nowak J.K."/>
            <person name="Plattner H."/>
            <person name="Poulain J."/>
            <person name="Ruiz F."/>
            <person name="Serrano V."/>
            <person name="Zagulski M."/>
            <person name="Dessen P."/>
            <person name="Betermier M."/>
            <person name="Weissenbach J."/>
            <person name="Scarpelli C."/>
            <person name="Schachter V."/>
            <person name="Sperling L."/>
            <person name="Meyer E."/>
            <person name="Cohen J."/>
            <person name="Wincker P."/>
        </authorList>
    </citation>
    <scope>NUCLEOTIDE SEQUENCE [LARGE SCALE GENOMIC DNA]</scope>
    <source>
        <strain evidence="1 2">Stock d4-2</strain>
    </source>
</reference>
<sequence length="132" mass="15756">MSNFLFISLKSCTNREKSLKINKLSTKSKVQLQAYGKDPLIDSEEQRQQLMQHEKQLGERKYEFHEDCHTFFVRRQGESQQIGCYSNSLPKKLDYKKHRLQKMLSLSNTNLHNVFHYKVFQVIFDKLEKILT</sequence>
<gene>
    <name evidence="1" type="ORF">GSPATT00033112001</name>
</gene>
<evidence type="ECO:0000313" key="2">
    <source>
        <dbReference type="Proteomes" id="UP000000600"/>
    </source>
</evidence>
<dbReference type="InParanoid" id="A0BXJ2"/>
<proteinExistence type="predicted"/>
<evidence type="ECO:0000313" key="1">
    <source>
        <dbReference type="EMBL" id="CAK63259.1"/>
    </source>
</evidence>